<evidence type="ECO:0000313" key="2">
    <source>
        <dbReference type="EMBL" id="AJQ93753.1"/>
    </source>
</evidence>
<proteinExistence type="predicted"/>
<sequence>MSEIRLSEVQSLALYRRNYLSAVDFAGQPLVLLDIHAFGLSDQSTDVATQVSSILAYVQRLLSVHEELELFELDRDAAKGLTVILNLCRTLLTLPGDLKS</sequence>
<dbReference type="RefSeq" id="WP_044616445.1">
    <property type="nucleotide sequence ID" value="NZ_CP007142.1"/>
</dbReference>
<name>A0A0C5VK75_9GAMM</name>
<dbReference type="EMBL" id="CP007142">
    <property type="protein sequence ID" value="AJQ93752.1"/>
    <property type="molecule type" value="Genomic_DNA"/>
</dbReference>
<accession>A0A0C5VK75</accession>
<evidence type="ECO:0000313" key="3">
    <source>
        <dbReference type="Proteomes" id="UP000032266"/>
    </source>
</evidence>
<reference evidence="2 3" key="1">
    <citation type="submission" date="2014-01" db="EMBL/GenBank/DDBJ databases">
        <title>Full genme sequencing of cellulolytic bacterium Gynuella sunshinyii YC6258T gen. nov., sp. nov.</title>
        <authorList>
            <person name="Khan H."/>
            <person name="Chung E.J."/>
            <person name="Chung Y.R."/>
        </authorList>
    </citation>
    <scope>NUCLEOTIDE SEQUENCE [LARGE SCALE GENOMIC DNA]</scope>
    <source>
        <strain evidence="2 3">YC6258</strain>
    </source>
</reference>
<keyword evidence="3" id="KW-1185">Reference proteome</keyword>
<organism evidence="2 3">
    <name type="scientific">Gynuella sunshinyii YC6258</name>
    <dbReference type="NCBI Taxonomy" id="1445510"/>
    <lineage>
        <taxon>Bacteria</taxon>
        <taxon>Pseudomonadati</taxon>
        <taxon>Pseudomonadota</taxon>
        <taxon>Gammaproteobacteria</taxon>
        <taxon>Oceanospirillales</taxon>
        <taxon>Saccharospirillaceae</taxon>
        <taxon>Gynuella</taxon>
    </lineage>
</organism>
<gene>
    <name evidence="1" type="ORF">YC6258_01704</name>
    <name evidence="2" type="ORF">YC6258_01705</name>
</gene>
<dbReference type="Proteomes" id="UP000032266">
    <property type="component" value="Chromosome"/>
</dbReference>
<dbReference type="AlphaFoldDB" id="A0A0C5VK75"/>
<dbReference type="KEGG" id="gsn:YC6258_01705"/>
<evidence type="ECO:0000313" key="1">
    <source>
        <dbReference type="EMBL" id="AJQ93752.1"/>
    </source>
</evidence>
<dbReference type="EMBL" id="CP007142">
    <property type="protein sequence ID" value="AJQ93753.1"/>
    <property type="molecule type" value="Genomic_DNA"/>
</dbReference>
<dbReference type="KEGG" id="gsn:YC6258_01704"/>
<dbReference type="HOGENOM" id="CLU_2342815_0_0_6"/>
<protein>
    <submittedName>
        <fullName evidence="2">Uncharacterized protein</fullName>
    </submittedName>
</protein>